<gene>
    <name evidence="2" type="ORF">CTI12_AA177930</name>
</gene>
<keyword evidence="1" id="KW-0812">Transmembrane</keyword>
<accession>A0A2U1P942</accession>
<proteinExistence type="predicted"/>
<protein>
    <submittedName>
        <fullName evidence="2">Cytochrome P450 mono-oxygenase</fullName>
    </submittedName>
</protein>
<evidence type="ECO:0000313" key="3">
    <source>
        <dbReference type="Proteomes" id="UP000245207"/>
    </source>
</evidence>
<reference evidence="2 3" key="1">
    <citation type="journal article" date="2018" name="Mol. Plant">
        <title>The genome of Artemisia annua provides insight into the evolution of Asteraceae family and artemisinin biosynthesis.</title>
        <authorList>
            <person name="Shen Q."/>
            <person name="Zhang L."/>
            <person name="Liao Z."/>
            <person name="Wang S."/>
            <person name="Yan T."/>
            <person name="Shi P."/>
            <person name="Liu M."/>
            <person name="Fu X."/>
            <person name="Pan Q."/>
            <person name="Wang Y."/>
            <person name="Lv Z."/>
            <person name="Lu X."/>
            <person name="Zhang F."/>
            <person name="Jiang W."/>
            <person name="Ma Y."/>
            <person name="Chen M."/>
            <person name="Hao X."/>
            <person name="Li L."/>
            <person name="Tang Y."/>
            <person name="Lv G."/>
            <person name="Zhou Y."/>
            <person name="Sun X."/>
            <person name="Brodelius P.E."/>
            <person name="Rose J.K.C."/>
            <person name="Tang K."/>
        </authorList>
    </citation>
    <scope>NUCLEOTIDE SEQUENCE [LARGE SCALE GENOMIC DNA]</scope>
    <source>
        <strain evidence="3">cv. Huhao1</strain>
        <tissue evidence="2">Leaf</tissue>
    </source>
</reference>
<sequence>MAVLEHNPLTKLLARGVADAEADQWVKHRNIINPVFHVEKLKQQFMMLLITFVGELIYNLIDY</sequence>
<comment type="caution">
    <text evidence="2">The sequence shown here is derived from an EMBL/GenBank/DDBJ whole genome shotgun (WGS) entry which is preliminary data.</text>
</comment>
<dbReference type="EMBL" id="PKPP01001491">
    <property type="protein sequence ID" value="PWA82257.1"/>
    <property type="molecule type" value="Genomic_DNA"/>
</dbReference>
<dbReference type="OrthoDB" id="1470350at2759"/>
<evidence type="ECO:0000256" key="1">
    <source>
        <dbReference type="SAM" id="Phobius"/>
    </source>
</evidence>
<keyword evidence="1" id="KW-0472">Membrane</keyword>
<dbReference type="AlphaFoldDB" id="A0A2U1P942"/>
<feature type="transmembrane region" description="Helical" evidence="1">
    <location>
        <begin position="45"/>
        <end position="61"/>
    </location>
</feature>
<organism evidence="2 3">
    <name type="scientific">Artemisia annua</name>
    <name type="common">Sweet wormwood</name>
    <dbReference type="NCBI Taxonomy" id="35608"/>
    <lineage>
        <taxon>Eukaryota</taxon>
        <taxon>Viridiplantae</taxon>
        <taxon>Streptophyta</taxon>
        <taxon>Embryophyta</taxon>
        <taxon>Tracheophyta</taxon>
        <taxon>Spermatophyta</taxon>
        <taxon>Magnoliopsida</taxon>
        <taxon>eudicotyledons</taxon>
        <taxon>Gunneridae</taxon>
        <taxon>Pentapetalae</taxon>
        <taxon>asterids</taxon>
        <taxon>campanulids</taxon>
        <taxon>Asterales</taxon>
        <taxon>Asteraceae</taxon>
        <taxon>Asteroideae</taxon>
        <taxon>Anthemideae</taxon>
        <taxon>Artemisiinae</taxon>
        <taxon>Artemisia</taxon>
    </lineage>
</organism>
<evidence type="ECO:0000313" key="2">
    <source>
        <dbReference type="EMBL" id="PWA82257.1"/>
    </source>
</evidence>
<name>A0A2U1P942_ARTAN</name>
<keyword evidence="1" id="KW-1133">Transmembrane helix</keyword>
<keyword evidence="3" id="KW-1185">Reference proteome</keyword>
<dbReference type="STRING" id="35608.A0A2U1P942"/>
<dbReference type="Proteomes" id="UP000245207">
    <property type="component" value="Unassembled WGS sequence"/>
</dbReference>